<dbReference type="AlphaFoldDB" id="A0A7S3MY33"/>
<proteinExistence type="predicted"/>
<protein>
    <submittedName>
        <fullName evidence="2">Uncharacterized protein</fullName>
    </submittedName>
</protein>
<accession>A0A7S3MY33</accession>
<evidence type="ECO:0000313" key="2">
    <source>
        <dbReference type="EMBL" id="CAE0327571.1"/>
    </source>
</evidence>
<keyword evidence="1" id="KW-1133">Transmembrane helix</keyword>
<reference evidence="2" key="1">
    <citation type="submission" date="2021-01" db="EMBL/GenBank/DDBJ databases">
        <authorList>
            <person name="Corre E."/>
            <person name="Pelletier E."/>
            <person name="Niang G."/>
            <person name="Scheremetjew M."/>
            <person name="Finn R."/>
            <person name="Kale V."/>
            <person name="Holt S."/>
            <person name="Cochrane G."/>
            <person name="Meng A."/>
            <person name="Brown T."/>
            <person name="Cohen L."/>
        </authorList>
    </citation>
    <scope>NUCLEOTIDE SEQUENCE</scope>
    <source>
        <strain evidence="2">S3</strain>
    </source>
</reference>
<gene>
    <name evidence="2" type="ORF">SINC0208_LOCUS8198</name>
</gene>
<organism evidence="2">
    <name type="scientific">Strombidium inclinatum</name>
    <dbReference type="NCBI Taxonomy" id="197538"/>
    <lineage>
        <taxon>Eukaryota</taxon>
        <taxon>Sar</taxon>
        <taxon>Alveolata</taxon>
        <taxon>Ciliophora</taxon>
        <taxon>Intramacronucleata</taxon>
        <taxon>Spirotrichea</taxon>
        <taxon>Oligotrichia</taxon>
        <taxon>Strombidiidae</taxon>
        <taxon>Strombidium</taxon>
    </lineage>
</organism>
<keyword evidence="1" id="KW-0812">Transmembrane</keyword>
<evidence type="ECO:0000256" key="1">
    <source>
        <dbReference type="SAM" id="Phobius"/>
    </source>
</evidence>
<name>A0A7S3MY33_9SPIT</name>
<keyword evidence="1" id="KW-0472">Membrane</keyword>
<sequence length="132" mass="14637">MNSATGDVEPAGLLHFTPDLLLFLLGALLNSVLLGSFSEHLYFKIILFNDVIVRSLCALLSLIKVIVIWQNLNLSLFNVRSLGHGKVSEQLQRHLVELVCASEHVLEGGLHGHGLFFFHLLVPLAATVFLRR</sequence>
<feature type="transmembrane region" description="Helical" evidence="1">
    <location>
        <begin position="20"/>
        <end position="39"/>
    </location>
</feature>
<feature type="transmembrane region" description="Helical" evidence="1">
    <location>
        <begin position="112"/>
        <end position="130"/>
    </location>
</feature>
<feature type="transmembrane region" description="Helical" evidence="1">
    <location>
        <begin position="51"/>
        <end position="72"/>
    </location>
</feature>
<dbReference type="EMBL" id="HBIH01020669">
    <property type="protein sequence ID" value="CAE0327571.1"/>
    <property type="molecule type" value="Transcribed_RNA"/>
</dbReference>